<evidence type="ECO:0000313" key="2">
    <source>
        <dbReference type="Proteomes" id="UP001271007"/>
    </source>
</evidence>
<dbReference type="EMBL" id="JAWDJX010000010">
    <property type="protein sequence ID" value="KAK3054854.1"/>
    <property type="molecule type" value="Genomic_DNA"/>
</dbReference>
<protein>
    <submittedName>
        <fullName evidence="1">Uncharacterized protein</fullName>
    </submittedName>
</protein>
<name>A0AAJ0GAU5_9PEZI</name>
<accession>A0AAJ0GAU5</accession>
<organism evidence="1 2">
    <name type="scientific">Extremus antarcticus</name>
    <dbReference type="NCBI Taxonomy" id="702011"/>
    <lineage>
        <taxon>Eukaryota</taxon>
        <taxon>Fungi</taxon>
        <taxon>Dikarya</taxon>
        <taxon>Ascomycota</taxon>
        <taxon>Pezizomycotina</taxon>
        <taxon>Dothideomycetes</taxon>
        <taxon>Dothideomycetidae</taxon>
        <taxon>Mycosphaerellales</taxon>
        <taxon>Extremaceae</taxon>
        <taxon>Extremus</taxon>
    </lineage>
</organism>
<sequence>MARYDPDSGQVYHETIVRPPSKAPVPWEHSCHGERRLDHFSRHGADSLLNISLRKVVYHVHTLEAAILRELPSAIVEMIWKAVRDSSRESLHVWKMFVDAGFGSKSLPHFCRVSTTQQPFINHFTIMSSPHFRWVVDLEIAGLQQSSSNLKSLADLCNLENLTIRYPKSSKYAYFDDSLVGALAHRAATEGALSRFRMLFVQNATGITKEVFKSLNHFPALDIVCLDRTGVRAKDDDTARSHGWTSDANEQRLRSQYGSGGEMRFQQMAKAYRQKRRLQDAANLPFLQCHIGKSAKSCTTILDWSEVFAFERIWPRDTAPEATPSVPYTASDTNPPMKKLKLRNGKSMGIHQILDDL</sequence>
<dbReference type="AlphaFoldDB" id="A0AAJ0GAU5"/>
<dbReference type="Proteomes" id="UP001271007">
    <property type="component" value="Unassembled WGS sequence"/>
</dbReference>
<proteinExistence type="predicted"/>
<gene>
    <name evidence="1" type="ORF">LTR09_004012</name>
</gene>
<reference evidence="1" key="1">
    <citation type="submission" date="2023-04" db="EMBL/GenBank/DDBJ databases">
        <title>Black Yeasts Isolated from many extreme environments.</title>
        <authorList>
            <person name="Coleine C."/>
            <person name="Stajich J.E."/>
            <person name="Selbmann L."/>
        </authorList>
    </citation>
    <scope>NUCLEOTIDE SEQUENCE</scope>
    <source>
        <strain evidence="1">CCFEE 5312</strain>
    </source>
</reference>
<comment type="caution">
    <text evidence="1">The sequence shown here is derived from an EMBL/GenBank/DDBJ whole genome shotgun (WGS) entry which is preliminary data.</text>
</comment>
<evidence type="ECO:0000313" key="1">
    <source>
        <dbReference type="EMBL" id="KAK3054854.1"/>
    </source>
</evidence>
<keyword evidence="2" id="KW-1185">Reference proteome</keyword>